<organism evidence="2 3">
    <name type="scientific">Anaeroplasma bactoclasticum</name>
    <dbReference type="NCBI Taxonomy" id="2088"/>
    <lineage>
        <taxon>Bacteria</taxon>
        <taxon>Bacillati</taxon>
        <taxon>Mycoplasmatota</taxon>
        <taxon>Mollicutes</taxon>
        <taxon>Anaeroplasmatales</taxon>
        <taxon>Anaeroplasmataceae</taxon>
        <taxon>Anaeroplasma</taxon>
    </lineage>
</organism>
<protein>
    <submittedName>
        <fullName evidence="2">Uncharacterized protein</fullName>
    </submittedName>
</protein>
<feature type="transmembrane region" description="Helical" evidence="1">
    <location>
        <begin position="170"/>
        <end position="190"/>
    </location>
</feature>
<proteinExistence type="predicted"/>
<reference evidence="2 3" key="1">
    <citation type="submission" date="2018-08" db="EMBL/GenBank/DDBJ databases">
        <title>Genomic Encyclopedia of Archaeal and Bacterial Type Strains, Phase II (KMG-II): from individual species to whole genera.</title>
        <authorList>
            <person name="Goeker M."/>
        </authorList>
    </citation>
    <scope>NUCLEOTIDE SEQUENCE [LARGE SCALE GENOMIC DNA]</scope>
    <source>
        <strain evidence="2 3">ATCC 27112</strain>
    </source>
</reference>
<keyword evidence="1" id="KW-0812">Transmembrane</keyword>
<evidence type="ECO:0000313" key="3">
    <source>
        <dbReference type="Proteomes" id="UP000266506"/>
    </source>
</evidence>
<keyword evidence="1" id="KW-1133">Transmembrane helix</keyword>
<dbReference type="InParanoid" id="A0A397RU74"/>
<name>A0A397RU74_9MOLU</name>
<keyword evidence="3" id="KW-1185">Reference proteome</keyword>
<keyword evidence="1" id="KW-0472">Membrane</keyword>
<sequence>MMKESKFIIYDFIFSSRKKNLEKSLKEYGIPYKDANNTICFETHFENETQKWYAEYKKDKILFLSFFCESENPDDSSAIRDQLKRNYLFVNHDTMAMVDNYVCTSDRNINIFVEITQVFRIRISFVPEGINTNHRVKDSKENIYLALNIVLGLGLSSICFFLYNLINLKWLNILMAVFSIVFMLVSCFFLSLGMDGSRKKSLIVSVIFSLVYWGVVFVFLLIINQNSIPDIGQRVVNSTYYAIYAMPSYIVVVIVAFLIMAAASYA</sequence>
<dbReference type="Proteomes" id="UP000266506">
    <property type="component" value="Unassembled WGS sequence"/>
</dbReference>
<feature type="transmembrane region" description="Helical" evidence="1">
    <location>
        <begin position="143"/>
        <end position="164"/>
    </location>
</feature>
<evidence type="ECO:0000313" key="2">
    <source>
        <dbReference type="EMBL" id="RIA77733.1"/>
    </source>
</evidence>
<dbReference type="AlphaFoldDB" id="A0A397RU74"/>
<feature type="transmembrane region" description="Helical" evidence="1">
    <location>
        <begin position="243"/>
        <end position="265"/>
    </location>
</feature>
<dbReference type="EMBL" id="QXEV01000007">
    <property type="protein sequence ID" value="RIA77733.1"/>
    <property type="molecule type" value="Genomic_DNA"/>
</dbReference>
<feature type="transmembrane region" description="Helical" evidence="1">
    <location>
        <begin position="202"/>
        <end position="223"/>
    </location>
</feature>
<comment type="caution">
    <text evidence="2">The sequence shown here is derived from an EMBL/GenBank/DDBJ whole genome shotgun (WGS) entry which is preliminary data.</text>
</comment>
<dbReference type="RefSeq" id="WP_119016041.1">
    <property type="nucleotide sequence ID" value="NZ_QXEV01000007.1"/>
</dbReference>
<gene>
    <name evidence="2" type="ORF">EI71_00886</name>
</gene>
<evidence type="ECO:0000256" key="1">
    <source>
        <dbReference type="SAM" id="Phobius"/>
    </source>
</evidence>
<accession>A0A397RU74</accession>